<reference evidence="1 2" key="1">
    <citation type="submission" date="2013-09" db="EMBL/GenBank/DDBJ databases">
        <title>Corchorus capsularis genome sequencing.</title>
        <authorList>
            <person name="Alam M."/>
            <person name="Haque M.S."/>
            <person name="Islam M.S."/>
            <person name="Emdad E.M."/>
            <person name="Islam M.M."/>
            <person name="Ahmed B."/>
            <person name="Halim A."/>
            <person name="Hossen Q.M.M."/>
            <person name="Hossain M.Z."/>
            <person name="Ahmed R."/>
            <person name="Khan M.M."/>
            <person name="Islam R."/>
            <person name="Rashid M.M."/>
            <person name="Khan S.A."/>
            <person name="Rahman M.S."/>
            <person name="Alam M."/>
        </authorList>
    </citation>
    <scope>NUCLEOTIDE SEQUENCE [LARGE SCALE GENOMIC DNA]</scope>
    <source>
        <strain evidence="2">cv. CVL-1</strain>
        <tissue evidence="1">Whole seedling</tissue>
    </source>
</reference>
<dbReference type="AlphaFoldDB" id="A0A1R3IT41"/>
<organism evidence="1 2">
    <name type="scientific">Corchorus capsularis</name>
    <name type="common">Jute</name>
    <dbReference type="NCBI Taxonomy" id="210143"/>
    <lineage>
        <taxon>Eukaryota</taxon>
        <taxon>Viridiplantae</taxon>
        <taxon>Streptophyta</taxon>
        <taxon>Embryophyta</taxon>
        <taxon>Tracheophyta</taxon>
        <taxon>Spermatophyta</taxon>
        <taxon>Magnoliopsida</taxon>
        <taxon>eudicotyledons</taxon>
        <taxon>Gunneridae</taxon>
        <taxon>Pentapetalae</taxon>
        <taxon>rosids</taxon>
        <taxon>malvids</taxon>
        <taxon>Malvales</taxon>
        <taxon>Malvaceae</taxon>
        <taxon>Grewioideae</taxon>
        <taxon>Apeibeae</taxon>
        <taxon>Corchorus</taxon>
    </lineage>
</organism>
<comment type="caution">
    <text evidence="1">The sequence shown here is derived from an EMBL/GenBank/DDBJ whole genome shotgun (WGS) entry which is preliminary data.</text>
</comment>
<accession>A0A1R3IT41</accession>
<dbReference type="OrthoDB" id="1600153at2759"/>
<dbReference type="PANTHER" id="PTHR34950">
    <property type="entry name" value="OS04G0457400 PROTEIN"/>
    <property type="match status" value="1"/>
</dbReference>
<dbReference type="OMA" id="RAMHKEK"/>
<proteinExistence type="predicted"/>
<evidence type="ECO:0000313" key="1">
    <source>
        <dbReference type="EMBL" id="OMO85759.1"/>
    </source>
</evidence>
<dbReference type="Gramene" id="OMO85759">
    <property type="protein sequence ID" value="OMO85759"/>
    <property type="gene ID" value="CCACVL1_10014"/>
</dbReference>
<dbReference type="PANTHER" id="PTHR34950:SF8">
    <property type="entry name" value="TPX2 C-TERMINAL DOMAIN-CONTAINING PROTEIN"/>
    <property type="match status" value="1"/>
</dbReference>
<dbReference type="Proteomes" id="UP000188268">
    <property type="component" value="Unassembled WGS sequence"/>
</dbReference>
<dbReference type="EMBL" id="AWWV01009561">
    <property type="protein sequence ID" value="OMO85759.1"/>
    <property type="molecule type" value="Genomic_DNA"/>
</dbReference>
<keyword evidence="2" id="KW-1185">Reference proteome</keyword>
<evidence type="ECO:0000313" key="2">
    <source>
        <dbReference type="Proteomes" id="UP000188268"/>
    </source>
</evidence>
<name>A0A1R3IT41_COCAP</name>
<protein>
    <submittedName>
        <fullName evidence="1">Uncharacterized protein</fullName>
    </submittedName>
</protein>
<gene>
    <name evidence="1" type="ORF">CCACVL1_10014</name>
</gene>
<sequence length="74" mass="7986">MASAGYGGVGLAEVYVMRSLHKQKTKKLERAKSDDKVVVGGDEKFPSGCFFWVSKKTHSNSQVASAAVDDFDST</sequence>